<comment type="caution">
    <text evidence="1">The sequence shown here is derived from an EMBL/GenBank/DDBJ whole genome shotgun (WGS) entry which is preliminary data.</text>
</comment>
<dbReference type="EMBL" id="BAYX01000022">
    <property type="protein sequence ID" value="GAJ96419.1"/>
    <property type="molecule type" value="Genomic_DNA"/>
</dbReference>
<dbReference type="AlphaFoldDB" id="A0AA87QGL5"/>
<sequence length="73" mass="8301">MESPSFIAREDTHRSAVDASLAQAWLQRLAQAALGHFARHSSRLDLDETLDFMKRDLGFLDGCAPYREDSHLR</sequence>
<accession>A0AA87QGL5</accession>
<reference evidence="1 2" key="1">
    <citation type="submission" date="2014-05" db="EMBL/GenBank/DDBJ databases">
        <title>Whole genome shotgun sequence of Rhizobium rhizogenes NBRC 13257.</title>
        <authorList>
            <person name="Katano-Makiyama Y."/>
            <person name="Hosoyama A."/>
            <person name="Hashimoto M."/>
            <person name="Hosoyama Y."/>
            <person name="Noguchi M."/>
            <person name="Tsuchikane K."/>
            <person name="Kimura A."/>
            <person name="Ohji S."/>
            <person name="Ichikawa N."/>
            <person name="Yamazoe A."/>
            <person name="Fujita N."/>
        </authorList>
    </citation>
    <scope>NUCLEOTIDE SEQUENCE [LARGE SCALE GENOMIC DNA]</scope>
    <source>
        <strain evidence="1 2">NBRC 13257</strain>
    </source>
</reference>
<dbReference type="Proteomes" id="UP000026941">
    <property type="component" value="Unassembled WGS sequence"/>
</dbReference>
<organism evidence="1 2">
    <name type="scientific">Rhizobium rhizogenes NBRC 13257</name>
    <dbReference type="NCBI Taxonomy" id="1220581"/>
    <lineage>
        <taxon>Bacteria</taxon>
        <taxon>Pseudomonadati</taxon>
        <taxon>Pseudomonadota</taxon>
        <taxon>Alphaproteobacteria</taxon>
        <taxon>Hyphomicrobiales</taxon>
        <taxon>Rhizobiaceae</taxon>
        <taxon>Rhizobium/Agrobacterium group</taxon>
        <taxon>Rhizobium</taxon>
    </lineage>
</organism>
<dbReference type="RefSeq" id="WP_131597903.1">
    <property type="nucleotide sequence ID" value="NZ_BAYX01000022.1"/>
</dbReference>
<evidence type="ECO:0000313" key="1">
    <source>
        <dbReference type="EMBL" id="GAJ96419.1"/>
    </source>
</evidence>
<gene>
    <name evidence="1" type="ORF">RRH01S_22_00290</name>
</gene>
<protein>
    <submittedName>
        <fullName evidence="1">Uncharacterized protein</fullName>
    </submittedName>
</protein>
<name>A0AA87QGL5_RHIRH</name>
<proteinExistence type="predicted"/>
<evidence type="ECO:0000313" key="2">
    <source>
        <dbReference type="Proteomes" id="UP000026941"/>
    </source>
</evidence>